<reference evidence="3" key="1">
    <citation type="journal article" date="2019" name="Int. J. Syst. Evol. Microbiol.">
        <title>The Global Catalogue of Microorganisms (GCM) 10K type strain sequencing project: providing services to taxonomists for standard genome sequencing and annotation.</title>
        <authorList>
            <consortium name="The Broad Institute Genomics Platform"/>
            <consortium name="The Broad Institute Genome Sequencing Center for Infectious Disease"/>
            <person name="Wu L."/>
            <person name="Ma J."/>
        </authorList>
    </citation>
    <scope>NUCLEOTIDE SEQUENCE [LARGE SCALE GENOMIC DNA]</scope>
    <source>
        <strain evidence="3">CECT 8531</strain>
    </source>
</reference>
<comment type="caution">
    <text evidence="2">The sequence shown here is derived from an EMBL/GenBank/DDBJ whole genome shotgun (WGS) entry which is preliminary data.</text>
</comment>
<proteinExistence type="predicted"/>
<evidence type="ECO:0000259" key="1">
    <source>
        <dbReference type="Pfam" id="PF16289"/>
    </source>
</evidence>
<accession>A0ABV8RH05</accession>
<dbReference type="Proteomes" id="UP001595887">
    <property type="component" value="Unassembled WGS sequence"/>
</dbReference>
<sequence>MITDALLLADLPVLFVDTCSILDIFRDPTRKTAKPHEMQAAVDVVRAAEMGTIHCFMAEQVKTEFTEHDLRVQKETIEKLKMARDQIERANKLATVFGVTSNVDLTHLDDYVDQARSVVERWLTKLQTIIPSQDVHRRAFLRVNAKRAPATQGKESTKDCLIYETILEKACAIRAADCAAPMVFLSSNTKDYCTQGSILKGDIVDDFGKLDLQFASNMSAAKHFLGLKTLT</sequence>
<evidence type="ECO:0000313" key="2">
    <source>
        <dbReference type="EMBL" id="MFC4292727.1"/>
    </source>
</evidence>
<keyword evidence="3" id="KW-1185">Reference proteome</keyword>
<dbReference type="InterPro" id="IPR032557">
    <property type="entry name" value="DUF4935"/>
</dbReference>
<dbReference type="RefSeq" id="WP_381423655.1">
    <property type="nucleotide sequence ID" value="NZ_JBHSDH010000013.1"/>
</dbReference>
<dbReference type="Pfam" id="PF16289">
    <property type="entry name" value="PIN_12"/>
    <property type="match status" value="1"/>
</dbReference>
<dbReference type="EMBL" id="JBHSDH010000013">
    <property type="protein sequence ID" value="MFC4292727.1"/>
    <property type="molecule type" value="Genomic_DNA"/>
</dbReference>
<name>A0ABV8RH05_9SPHN</name>
<organism evidence="2 3">
    <name type="scientific">Sphingorhabdus arenilitoris</name>
    <dbReference type="NCBI Taxonomy" id="1490041"/>
    <lineage>
        <taxon>Bacteria</taxon>
        <taxon>Pseudomonadati</taxon>
        <taxon>Pseudomonadota</taxon>
        <taxon>Alphaproteobacteria</taxon>
        <taxon>Sphingomonadales</taxon>
        <taxon>Sphingomonadaceae</taxon>
        <taxon>Sphingorhabdus</taxon>
    </lineage>
</organism>
<protein>
    <submittedName>
        <fullName evidence="2">PIN domain-containing protein</fullName>
    </submittedName>
</protein>
<evidence type="ECO:0000313" key="3">
    <source>
        <dbReference type="Proteomes" id="UP001595887"/>
    </source>
</evidence>
<feature type="domain" description="DUF4935" evidence="1">
    <location>
        <begin position="14"/>
        <end position="192"/>
    </location>
</feature>
<gene>
    <name evidence="2" type="ORF">ACFOWX_09915</name>
</gene>